<name>A0A218NZL6_THECE</name>
<evidence type="ECO:0000313" key="1">
    <source>
        <dbReference type="EMBL" id="ASI98095.1"/>
    </source>
</evidence>
<protein>
    <submittedName>
        <fullName evidence="1">Uncharacterized protein</fullName>
    </submittedName>
</protein>
<reference evidence="1 2" key="1">
    <citation type="submission" date="2016-03" db="EMBL/GenBank/DDBJ databases">
        <title>Complete genome sequence of Thermococcus celer.</title>
        <authorList>
            <person name="Oger P.M."/>
        </authorList>
    </citation>
    <scope>NUCLEOTIDE SEQUENCE [LARGE SCALE GENOMIC DNA]</scope>
    <source>
        <strain evidence="1 2">Vu 13</strain>
    </source>
</reference>
<gene>
    <name evidence="1" type="ORF">A3L02_00170</name>
</gene>
<dbReference type="GeneID" id="33323118"/>
<accession>A0A218NZL6</accession>
<keyword evidence="2" id="KW-1185">Reference proteome</keyword>
<dbReference type="RefSeq" id="WP_088862073.1">
    <property type="nucleotide sequence ID" value="NZ_CP014854.1"/>
</dbReference>
<dbReference type="EMBL" id="CP014854">
    <property type="protein sequence ID" value="ASI98095.1"/>
    <property type="molecule type" value="Genomic_DNA"/>
</dbReference>
<dbReference type="KEGG" id="tce:A3L02_00170"/>
<organism evidence="1 2">
    <name type="scientific">Thermococcus celer Vu 13 = JCM 8558</name>
    <dbReference type="NCBI Taxonomy" id="1293037"/>
    <lineage>
        <taxon>Archaea</taxon>
        <taxon>Methanobacteriati</taxon>
        <taxon>Methanobacteriota</taxon>
        <taxon>Thermococci</taxon>
        <taxon>Thermococcales</taxon>
        <taxon>Thermococcaceae</taxon>
        <taxon>Thermococcus</taxon>
    </lineage>
</organism>
<proteinExistence type="predicted"/>
<dbReference type="OrthoDB" id="85036at2157"/>
<dbReference type="AlphaFoldDB" id="A0A218NZL6"/>
<evidence type="ECO:0000313" key="2">
    <source>
        <dbReference type="Proteomes" id="UP000197156"/>
    </source>
</evidence>
<dbReference type="Proteomes" id="UP000197156">
    <property type="component" value="Chromosome"/>
</dbReference>
<sequence length="60" mass="7271">MKEIFDLEGVFVGYREKKVKLQNGHELTHRSEEPTELWWKLKEAIKGKRVRIIAYEVERE</sequence>